<protein>
    <submittedName>
        <fullName evidence="1">Uncharacterized protein</fullName>
    </submittedName>
</protein>
<accession>A0A8X6M579</accession>
<gene>
    <name evidence="1" type="ORF">TNCT_296771</name>
</gene>
<name>A0A8X6M579_TRICU</name>
<evidence type="ECO:0000313" key="1">
    <source>
        <dbReference type="EMBL" id="GFR32377.1"/>
    </source>
</evidence>
<evidence type="ECO:0000313" key="2">
    <source>
        <dbReference type="Proteomes" id="UP000887116"/>
    </source>
</evidence>
<proteinExistence type="predicted"/>
<dbReference type="AlphaFoldDB" id="A0A8X6M579"/>
<comment type="caution">
    <text evidence="1">The sequence shown here is derived from an EMBL/GenBank/DDBJ whole genome shotgun (WGS) entry which is preliminary data.</text>
</comment>
<dbReference type="Proteomes" id="UP000887116">
    <property type="component" value="Unassembled WGS sequence"/>
</dbReference>
<reference evidence="1" key="1">
    <citation type="submission" date="2020-07" db="EMBL/GenBank/DDBJ databases">
        <title>Multicomponent nature underlies the extraordinary mechanical properties of spider dragline silk.</title>
        <authorList>
            <person name="Kono N."/>
            <person name="Nakamura H."/>
            <person name="Mori M."/>
            <person name="Yoshida Y."/>
            <person name="Ohtoshi R."/>
            <person name="Malay A.D."/>
            <person name="Moran D.A.P."/>
            <person name="Tomita M."/>
            <person name="Numata K."/>
            <person name="Arakawa K."/>
        </authorList>
    </citation>
    <scope>NUCLEOTIDE SEQUENCE</scope>
</reference>
<organism evidence="1 2">
    <name type="scientific">Trichonephila clavata</name>
    <name type="common">Joro spider</name>
    <name type="synonym">Nephila clavata</name>
    <dbReference type="NCBI Taxonomy" id="2740835"/>
    <lineage>
        <taxon>Eukaryota</taxon>
        <taxon>Metazoa</taxon>
        <taxon>Ecdysozoa</taxon>
        <taxon>Arthropoda</taxon>
        <taxon>Chelicerata</taxon>
        <taxon>Arachnida</taxon>
        <taxon>Araneae</taxon>
        <taxon>Araneomorphae</taxon>
        <taxon>Entelegynae</taxon>
        <taxon>Araneoidea</taxon>
        <taxon>Nephilidae</taxon>
        <taxon>Trichonephila</taxon>
    </lineage>
</organism>
<sequence>MATDLSAAVTMLTPLTIQHHSRIWQIFQWLEQTLRVYPIYRQHAAYLQQPSWDLKCAANESGLQQKTVPLRRRPYLRRFLKSKIFSLPLAFVVLRGIDMAVVSSG</sequence>
<dbReference type="EMBL" id="BMAO01039567">
    <property type="protein sequence ID" value="GFR32377.1"/>
    <property type="molecule type" value="Genomic_DNA"/>
</dbReference>
<keyword evidence="2" id="KW-1185">Reference proteome</keyword>